<keyword evidence="4" id="KW-1015">Disulfide bond</keyword>
<dbReference type="PROSITE" id="PS00134">
    <property type="entry name" value="TRYPSIN_HIS"/>
    <property type="match status" value="1"/>
</dbReference>
<dbReference type="PANTHER" id="PTHR24276">
    <property type="entry name" value="POLYSERASE-RELATED"/>
    <property type="match status" value="1"/>
</dbReference>
<dbReference type="InterPro" id="IPR050430">
    <property type="entry name" value="Peptidase_S1"/>
</dbReference>
<evidence type="ECO:0000313" key="11">
    <source>
        <dbReference type="Proteomes" id="UP000794436"/>
    </source>
</evidence>
<dbReference type="OrthoDB" id="104223at2759"/>
<keyword evidence="5" id="KW-0325">Glycoprotein</keyword>
<dbReference type="PRINTS" id="PR00722">
    <property type="entry name" value="CHYMOTRYPSIN"/>
</dbReference>
<keyword evidence="11" id="KW-1185">Reference proteome</keyword>
<feature type="region of interest" description="Disordered" evidence="7">
    <location>
        <begin position="260"/>
        <end position="392"/>
    </location>
</feature>
<dbReference type="EMBL" id="SPLM01000146">
    <property type="protein sequence ID" value="TMW55866.1"/>
    <property type="molecule type" value="Genomic_DNA"/>
</dbReference>
<dbReference type="InterPro" id="IPR018114">
    <property type="entry name" value="TRYPSIN_HIS"/>
</dbReference>
<dbReference type="Pfam" id="PF00089">
    <property type="entry name" value="Trypsin"/>
    <property type="match status" value="1"/>
</dbReference>
<dbReference type="SUPFAM" id="SSF50494">
    <property type="entry name" value="Trypsin-like serine proteases"/>
    <property type="match status" value="1"/>
</dbReference>
<evidence type="ECO:0000256" key="1">
    <source>
        <dbReference type="ARBA" id="ARBA00007664"/>
    </source>
</evidence>
<feature type="signal peptide" evidence="8">
    <location>
        <begin position="1"/>
        <end position="20"/>
    </location>
</feature>
<evidence type="ECO:0000256" key="2">
    <source>
        <dbReference type="ARBA" id="ARBA00022729"/>
    </source>
</evidence>
<evidence type="ECO:0000256" key="4">
    <source>
        <dbReference type="ARBA" id="ARBA00023157"/>
    </source>
</evidence>
<dbReference type="InterPro" id="IPR001314">
    <property type="entry name" value="Peptidase_S1A"/>
</dbReference>
<feature type="chain" id="PRO_5035471946" description="Peptidase S1 domain-containing protein" evidence="8">
    <location>
        <begin position="21"/>
        <end position="392"/>
    </location>
</feature>
<dbReference type="InterPro" id="IPR001254">
    <property type="entry name" value="Trypsin_dom"/>
</dbReference>
<evidence type="ECO:0000256" key="5">
    <source>
        <dbReference type="ARBA" id="ARBA00023180"/>
    </source>
</evidence>
<dbReference type="FunFam" id="2.40.10.10:FF:000068">
    <property type="entry name" value="transmembrane protease serine 2"/>
    <property type="match status" value="1"/>
</dbReference>
<keyword evidence="3" id="KW-0843">Virulence</keyword>
<dbReference type="InterPro" id="IPR033116">
    <property type="entry name" value="TRYPSIN_SER"/>
</dbReference>
<reference evidence="10" key="1">
    <citation type="submission" date="2019-03" db="EMBL/GenBank/DDBJ databases">
        <title>Long read genome sequence of the mycoparasitic Pythium oligandrum ATCC 38472 isolated from sugarbeet rhizosphere.</title>
        <authorList>
            <person name="Gaulin E."/>
        </authorList>
    </citation>
    <scope>NUCLEOTIDE SEQUENCE</scope>
    <source>
        <strain evidence="10">ATCC 38472_TT</strain>
    </source>
</reference>
<protein>
    <recommendedName>
        <fullName evidence="9">Peptidase S1 domain-containing protein</fullName>
    </recommendedName>
</protein>
<dbReference type="InterPro" id="IPR043504">
    <property type="entry name" value="Peptidase_S1_PA_chymotrypsin"/>
</dbReference>
<dbReference type="GO" id="GO:0004252">
    <property type="term" value="F:serine-type endopeptidase activity"/>
    <property type="evidence" value="ECO:0007669"/>
    <property type="project" value="InterPro"/>
</dbReference>
<dbReference type="PROSITE" id="PS00135">
    <property type="entry name" value="TRYPSIN_SER"/>
    <property type="match status" value="1"/>
</dbReference>
<dbReference type="SMART" id="SM00020">
    <property type="entry name" value="Tryp_SPc"/>
    <property type="match status" value="1"/>
</dbReference>
<feature type="domain" description="Peptidase S1" evidence="9">
    <location>
        <begin position="43"/>
        <end position="258"/>
    </location>
</feature>
<evidence type="ECO:0000313" key="10">
    <source>
        <dbReference type="EMBL" id="TMW55866.1"/>
    </source>
</evidence>
<proteinExistence type="inferred from homology"/>
<gene>
    <name evidence="10" type="ORF">Poli38472_008514</name>
</gene>
<dbReference type="CDD" id="cd00190">
    <property type="entry name" value="Tryp_SPc"/>
    <property type="match status" value="1"/>
</dbReference>
<feature type="compositionally biased region" description="Low complexity" evidence="7">
    <location>
        <begin position="263"/>
        <end position="306"/>
    </location>
</feature>
<evidence type="ECO:0000256" key="6">
    <source>
        <dbReference type="RuleBase" id="RU363034"/>
    </source>
</evidence>
<feature type="compositionally biased region" description="Low complexity" evidence="7">
    <location>
        <begin position="320"/>
        <end position="347"/>
    </location>
</feature>
<keyword evidence="6" id="KW-0720">Serine protease</keyword>
<dbReference type="FunFam" id="2.40.10.10:FF:000002">
    <property type="entry name" value="Transmembrane protease serine"/>
    <property type="match status" value="1"/>
</dbReference>
<comment type="caution">
    <text evidence="10">The sequence shown here is derived from an EMBL/GenBank/DDBJ whole genome shotgun (WGS) entry which is preliminary data.</text>
</comment>
<evidence type="ECO:0000256" key="3">
    <source>
        <dbReference type="ARBA" id="ARBA00023026"/>
    </source>
</evidence>
<organism evidence="10 11">
    <name type="scientific">Pythium oligandrum</name>
    <name type="common">Mycoparasitic fungus</name>
    <dbReference type="NCBI Taxonomy" id="41045"/>
    <lineage>
        <taxon>Eukaryota</taxon>
        <taxon>Sar</taxon>
        <taxon>Stramenopiles</taxon>
        <taxon>Oomycota</taxon>
        <taxon>Peronosporomycetes</taxon>
        <taxon>Pythiales</taxon>
        <taxon>Pythiaceae</taxon>
        <taxon>Pythium</taxon>
    </lineage>
</organism>
<evidence type="ECO:0000259" key="9">
    <source>
        <dbReference type="PROSITE" id="PS50240"/>
    </source>
</evidence>
<dbReference type="PROSITE" id="PS50240">
    <property type="entry name" value="TRYPSIN_DOM"/>
    <property type="match status" value="1"/>
</dbReference>
<name>A0A8K1C3J9_PYTOL</name>
<dbReference type="AlphaFoldDB" id="A0A8K1C3J9"/>
<dbReference type="PANTHER" id="PTHR24276:SF98">
    <property type="entry name" value="FI18310P1-RELATED"/>
    <property type="match status" value="1"/>
</dbReference>
<keyword evidence="6" id="KW-0645">Protease</keyword>
<keyword evidence="2 8" id="KW-0732">Signal</keyword>
<dbReference type="Proteomes" id="UP000794436">
    <property type="component" value="Unassembled WGS sequence"/>
</dbReference>
<keyword evidence="6" id="KW-0378">Hydrolase</keyword>
<dbReference type="Gene3D" id="2.40.10.10">
    <property type="entry name" value="Trypsin-like serine proteases"/>
    <property type="match status" value="1"/>
</dbReference>
<dbReference type="GO" id="GO:0006508">
    <property type="term" value="P:proteolysis"/>
    <property type="evidence" value="ECO:0007669"/>
    <property type="project" value="UniProtKB-KW"/>
</dbReference>
<evidence type="ECO:0000256" key="7">
    <source>
        <dbReference type="SAM" id="MobiDB-lite"/>
    </source>
</evidence>
<dbReference type="InterPro" id="IPR009003">
    <property type="entry name" value="Peptidase_S1_PA"/>
</dbReference>
<comment type="similarity">
    <text evidence="1">Belongs to the peptidase S1 family.</text>
</comment>
<evidence type="ECO:0000256" key="8">
    <source>
        <dbReference type="SAM" id="SignalP"/>
    </source>
</evidence>
<accession>A0A8K1C3J9</accession>
<sequence length="392" mass="39802">MQIHRILSLLAACAVASTSALDFSAVSAKVSDRIAESTNEDRIYGGTEASASKYPYIASIRKSAEGDTYCGGALIAPQYVITAAHCIKNTTMFVSLGSKFSKGSAEGVRLEVKESYIHPQYNAETHVNDVAILKLEKTAAIMPVQLGTADDAKDDSMAVVRGWGVTEAKAPSSVLLEVAIRIISNDQCNKSYDGRITKEMICAGEGAGKDSCQGDSGGPLVANDKLIGVVSWGGECGVQAGVYARLSTVLDFIKDKTGVGAGSTAPSASPAPSSAAPAPSSAAPAPSSAAPSLTPAPAASSAAPSTEEPEPTETPNQKNTPAPTTKTPTPAPSATTKAPTPSSTAPSKGDDDYDVTPAPSASKTTPVPSADKGTGASSPAPTPSKKKDCKAV</sequence>